<feature type="signal peptide" evidence="1">
    <location>
        <begin position="1"/>
        <end position="19"/>
    </location>
</feature>
<evidence type="ECO:0000256" key="1">
    <source>
        <dbReference type="SAM" id="SignalP"/>
    </source>
</evidence>
<dbReference type="EMBL" id="PP517433">
    <property type="protein sequence ID" value="WXI02683.1"/>
    <property type="molecule type" value="mRNA"/>
</dbReference>
<reference evidence="2" key="1">
    <citation type="submission" date="2024-03" db="EMBL/GenBank/DDBJ databases">
        <title>Venom adaptation and exaptation during the trophic switch to blood-feeding by kissing bugs (Reduviidae: Triatominae).</title>
        <authorList>
            <person name="Zdenek C.N."/>
            <person name="Cardoso F.C."/>
            <person name="Robinson S.D."/>
            <person name="Mercedes R.S."/>
            <person name="Raidjoe E.R."/>
            <person name="Hernandez-Vargas M.J."/>
            <person name="Jin J."/>
            <person name="Corzo G."/>
            <person name="Vetter I."/>
            <person name="King G.F."/>
            <person name="Fry B.G."/>
            <person name="Walker A."/>
        </authorList>
    </citation>
    <scope>NUCLEOTIDE SEQUENCE</scope>
</reference>
<accession>A0AB38ZEG6</accession>
<protein>
    <submittedName>
        <fullName evidence="2">Venom redulysin 7</fullName>
    </submittedName>
</protein>
<feature type="chain" id="PRO_5044251791" evidence="1">
    <location>
        <begin position="20"/>
        <end position="433"/>
    </location>
</feature>
<evidence type="ECO:0000313" key="2">
    <source>
        <dbReference type="EMBL" id="WXI02683.1"/>
    </source>
</evidence>
<keyword evidence="1" id="KW-0732">Signal</keyword>
<dbReference type="AlphaFoldDB" id="A0AB38ZEG6"/>
<proteinExistence type="evidence at transcript level"/>
<name>A0AB38ZEG6_9HEMI</name>
<sequence length="433" mass="48334">MSKLWLLLLLVAAFQNINAYPAEYEIDDDDYGYMSEEAEEDLEYYTSTEDDDYMSDEQSTWGILTDAWGKLKDKYSKITAAKLKKIIVSIKNKFCTQQEDFEDDLQSDEAQDSLSIQYKIVQNIRERYKAAKAKWGNKKEKFNEALAKIKAEFCGKLKDYAEESDFYEDDDDGDEERFNWGSITKGLKKAGQTMAKGMKTAGKSMAKGLKTAGKNVAKGMKTAGKNMAKGMKTAGKSMVKGLKTAAKKLKKLKEPMKKLMKKGATLLKNAGIKIRPLQCEEKTCQSCIVLTIPTEISFCVKMTFMKTNKATYLIIHLTKNDEVLLEKKLIIGEVPHCVYAGSLIGDICLKGIEGHAKSSKGQLNANICLVIVTPNWGIASKLCAVYEDKKLRVKFEPTAFPAVKDEDGEIVEMTENGEEGAAVDADEEEVEVD</sequence>
<organism evidence="2">
    <name type="scientific">Oncocephalus sp</name>
    <dbReference type="NCBI Taxonomy" id="2944721"/>
    <lineage>
        <taxon>Eukaryota</taxon>
        <taxon>Metazoa</taxon>
        <taxon>Ecdysozoa</taxon>
        <taxon>Arthropoda</taxon>
        <taxon>Hexapoda</taxon>
        <taxon>Insecta</taxon>
        <taxon>Pterygota</taxon>
        <taxon>Neoptera</taxon>
        <taxon>Paraneoptera</taxon>
        <taxon>Hemiptera</taxon>
        <taxon>Heteroptera</taxon>
        <taxon>Panheteroptera</taxon>
        <taxon>Cimicomorpha</taxon>
        <taxon>Reduviidae</taxon>
        <taxon>Stenopodainae</taxon>
        <taxon>Oncocephalus</taxon>
    </lineage>
</organism>